<dbReference type="PROSITE" id="PS51257">
    <property type="entry name" value="PROKAR_LIPOPROTEIN"/>
    <property type="match status" value="1"/>
</dbReference>
<dbReference type="SUPFAM" id="SSF48452">
    <property type="entry name" value="TPR-like"/>
    <property type="match status" value="1"/>
</dbReference>
<dbReference type="InterPro" id="IPR033985">
    <property type="entry name" value="SusD-like_N"/>
</dbReference>
<keyword evidence="3" id="KW-0732">Signal</keyword>
<dbReference type="Pfam" id="PF14322">
    <property type="entry name" value="SusD-like_3"/>
    <property type="match status" value="1"/>
</dbReference>
<dbReference type="OrthoDB" id="653598at2"/>
<dbReference type="AlphaFoldDB" id="A0A315Z973"/>
<evidence type="ECO:0000259" key="7">
    <source>
        <dbReference type="Pfam" id="PF14322"/>
    </source>
</evidence>
<dbReference type="GO" id="GO:0009279">
    <property type="term" value="C:cell outer membrane"/>
    <property type="evidence" value="ECO:0007669"/>
    <property type="project" value="UniProtKB-SubCell"/>
</dbReference>
<evidence type="ECO:0000256" key="2">
    <source>
        <dbReference type="ARBA" id="ARBA00006275"/>
    </source>
</evidence>
<evidence type="ECO:0000256" key="4">
    <source>
        <dbReference type="ARBA" id="ARBA00023136"/>
    </source>
</evidence>
<evidence type="ECO:0000313" key="9">
    <source>
        <dbReference type="Proteomes" id="UP000245535"/>
    </source>
</evidence>
<keyword evidence="4" id="KW-0472">Membrane</keyword>
<comment type="similarity">
    <text evidence="2">Belongs to the SusD family.</text>
</comment>
<evidence type="ECO:0000256" key="5">
    <source>
        <dbReference type="ARBA" id="ARBA00023237"/>
    </source>
</evidence>
<keyword evidence="5" id="KW-0998">Cell outer membrane</keyword>
<dbReference type="Proteomes" id="UP000245535">
    <property type="component" value="Unassembled WGS sequence"/>
</dbReference>
<keyword evidence="9" id="KW-1185">Reference proteome</keyword>
<dbReference type="Gene3D" id="1.25.40.390">
    <property type="match status" value="1"/>
</dbReference>
<protein>
    <submittedName>
        <fullName evidence="8">SusD-like starch-binding protein associating with outer membrane</fullName>
    </submittedName>
</protein>
<dbReference type="InterPro" id="IPR011990">
    <property type="entry name" value="TPR-like_helical_dom_sf"/>
</dbReference>
<dbReference type="InterPro" id="IPR012944">
    <property type="entry name" value="SusD_RagB_dom"/>
</dbReference>
<reference evidence="8 9" key="1">
    <citation type="submission" date="2018-03" db="EMBL/GenBank/DDBJ databases">
        <title>Genomic Encyclopedia of Archaeal and Bacterial Type Strains, Phase II (KMG-II): from individual species to whole genera.</title>
        <authorList>
            <person name="Goeker M."/>
        </authorList>
    </citation>
    <scope>NUCLEOTIDE SEQUENCE [LARGE SCALE GENOMIC DNA]</scope>
    <source>
        <strain evidence="8 9">DSM 28229</strain>
    </source>
</reference>
<dbReference type="EMBL" id="QGDO01000003">
    <property type="protein sequence ID" value="PWJ41940.1"/>
    <property type="molecule type" value="Genomic_DNA"/>
</dbReference>
<evidence type="ECO:0000313" key="8">
    <source>
        <dbReference type="EMBL" id="PWJ41940.1"/>
    </source>
</evidence>
<sequence>MKKTLCAFIGSLMLSGCSLLDIDPDNVVPSESAFDDVKYYQQALNYVYRSLADANSNMQMTDFASDDFGKAYEGYSPSNYYVFKWDYSSQPEPHIWASQYSLISKMNVLSDNYSIVPVPTEEERVQRDQIYAQAIALRAWSFFNLVQLYAPRYDGTNGQELGIPLKLKLDREYLPQSPLETVYGQIISDLEKAESIFVETSFTPLAADEEFVFGLDAVRALKARVALFMGDLEMAKESAKSFIDRSFLSKEEYEKLWKDIESSENQEVIFMTYDLSDTDEAQYLDYQEMYEFNSVSLATDLLLLFEDSDIRKYPEYINDINMPSKYRIDYQTTLDQNLNYKHFRLAEQYLIYAEAVLDTNPSEALKVVNTLREARGASLYATIDLKKIMNERRLELFSEGLRFYDLKRISERLNITVERSSGELLVPGSKLYNWDIPLVETNSNPYID</sequence>
<organism evidence="8 9">
    <name type="scientific">Sediminitomix flava</name>
    <dbReference type="NCBI Taxonomy" id="379075"/>
    <lineage>
        <taxon>Bacteria</taxon>
        <taxon>Pseudomonadati</taxon>
        <taxon>Bacteroidota</taxon>
        <taxon>Cytophagia</taxon>
        <taxon>Cytophagales</taxon>
        <taxon>Flammeovirgaceae</taxon>
        <taxon>Sediminitomix</taxon>
    </lineage>
</organism>
<name>A0A315Z973_SEDFL</name>
<evidence type="ECO:0000259" key="6">
    <source>
        <dbReference type="Pfam" id="PF07980"/>
    </source>
</evidence>
<accession>A0A315Z973</accession>
<dbReference type="Pfam" id="PF07980">
    <property type="entry name" value="SusD_RagB"/>
    <property type="match status" value="1"/>
</dbReference>
<proteinExistence type="inferred from homology"/>
<gene>
    <name evidence="8" type="ORF">BC781_103190</name>
</gene>
<comment type="caution">
    <text evidence="8">The sequence shown here is derived from an EMBL/GenBank/DDBJ whole genome shotgun (WGS) entry which is preliminary data.</text>
</comment>
<evidence type="ECO:0000256" key="3">
    <source>
        <dbReference type="ARBA" id="ARBA00022729"/>
    </source>
</evidence>
<feature type="domain" description="RagB/SusD" evidence="6">
    <location>
        <begin position="329"/>
        <end position="411"/>
    </location>
</feature>
<dbReference type="RefSeq" id="WP_158281471.1">
    <property type="nucleotide sequence ID" value="NZ_QGDO01000003.1"/>
</dbReference>
<feature type="domain" description="SusD-like N-terminal" evidence="7">
    <location>
        <begin position="20"/>
        <end position="202"/>
    </location>
</feature>
<evidence type="ECO:0000256" key="1">
    <source>
        <dbReference type="ARBA" id="ARBA00004442"/>
    </source>
</evidence>
<comment type="subcellular location">
    <subcellularLocation>
        <location evidence="1">Cell outer membrane</location>
    </subcellularLocation>
</comment>